<dbReference type="AlphaFoldDB" id="A0A0E3R6W7"/>
<protein>
    <recommendedName>
        <fullName evidence="3">Mobile element protein</fullName>
    </recommendedName>
</protein>
<sequence>MAMIMVLRLIIFLIAKWNLRTKLDDDNETFPDQKGESTKRTTMIWIFFKFQGITELITPKKGK</sequence>
<name>A0A0E3R6W7_METBA</name>
<dbReference type="HOGENOM" id="CLU_2985658_0_0_2"/>
<evidence type="ECO:0000313" key="2">
    <source>
        <dbReference type="Proteomes" id="UP000033079"/>
    </source>
</evidence>
<dbReference type="Proteomes" id="UP000033079">
    <property type="component" value="Chromosome"/>
</dbReference>
<dbReference type="EMBL" id="CP009530">
    <property type="protein sequence ID" value="AKB59413.1"/>
    <property type="molecule type" value="Genomic_DNA"/>
</dbReference>
<accession>A0A0E3R6W7</accession>
<dbReference type="PATRIC" id="fig|1434106.5.peg.3705"/>
<evidence type="ECO:0008006" key="3">
    <source>
        <dbReference type="Google" id="ProtNLM"/>
    </source>
</evidence>
<proteinExistence type="predicted"/>
<organism evidence="1 2">
    <name type="scientific">Methanosarcina barkeri 227</name>
    <dbReference type="NCBI Taxonomy" id="1434106"/>
    <lineage>
        <taxon>Archaea</taxon>
        <taxon>Methanobacteriati</taxon>
        <taxon>Methanobacteriota</taxon>
        <taxon>Stenosarchaea group</taxon>
        <taxon>Methanomicrobia</taxon>
        <taxon>Methanosarcinales</taxon>
        <taxon>Methanosarcinaceae</taxon>
        <taxon>Methanosarcina</taxon>
    </lineage>
</organism>
<gene>
    <name evidence="1" type="ORF">MSBR2_2897</name>
</gene>
<reference evidence="1 2" key="1">
    <citation type="submission" date="2014-07" db="EMBL/GenBank/DDBJ databases">
        <title>Methanogenic archaea and the global carbon cycle.</title>
        <authorList>
            <person name="Henriksen J.R."/>
            <person name="Luke J."/>
            <person name="Reinhart S."/>
            <person name="Benedict M.N."/>
            <person name="Youngblut N.D."/>
            <person name="Metcalf M.E."/>
            <person name="Whitaker R.J."/>
            <person name="Metcalf W.W."/>
        </authorList>
    </citation>
    <scope>NUCLEOTIDE SEQUENCE [LARGE SCALE GENOMIC DNA]</scope>
    <source>
        <strain evidence="1 2">227</strain>
    </source>
</reference>
<evidence type="ECO:0000313" key="1">
    <source>
        <dbReference type="EMBL" id="AKB59413.1"/>
    </source>
</evidence>
<dbReference type="KEGG" id="mbar:MSBR2_2897"/>